<evidence type="ECO:0000313" key="2">
    <source>
        <dbReference type="Proteomes" id="UP000075886"/>
    </source>
</evidence>
<proteinExistence type="predicted"/>
<reference evidence="2" key="1">
    <citation type="submission" date="2014-01" db="EMBL/GenBank/DDBJ databases">
        <title>The Genome Sequence of Anopheles farauti FAR1 (V2).</title>
        <authorList>
            <consortium name="The Broad Institute Genomics Platform"/>
            <person name="Neafsey D.E."/>
            <person name="Besansky N."/>
            <person name="Howell P."/>
            <person name="Walton C."/>
            <person name="Young S.K."/>
            <person name="Zeng Q."/>
            <person name="Gargeya S."/>
            <person name="Fitzgerald M."/>
            <person name="Haas B."/>
            <person name="Abouelleil A."/>
            <person name="Allen A.W."/>
            <person name="Alvarado L."/>
            <person name="Arachchi H.M."/>
            <person name="Berlin A.M."/>
            <person name="Chapman S.B."/>
            <person name="Gainer-Dewar J."/>
            <person name="Goldberg J."/>
            <person name="Griggs A."/>
            <person name="Gujja S."/>
            <person name="Hansen M."/>
            <person name="Howarth C."/>
            <person name="Imamovic A."/>
            <person name="Ireland A."/>
            <person name="Larimer J."/>
            <person name="McCowan C."/>
            <person name="Murphy C."/>
            <person name="Pearson M."/>
            <person name="Poon T.W."/>
            <person name="Priest M."/>
            <person name="Roberts A."/>
            <person name="Saif S."/>
            <person name="Shea T."/>
            <person name="Sisk P."/>
            <person name="Sykes S."/>
            <person name="Wortman J."/>
            <person name="Nusbaum C."/>
            <person name="Birren B."/>
        </authorList>
    </citation>
    <scope>NUCLEOTIDE SEQUENCE [LARGE SCALE GENOMIC DNA]</scope>
    <source>
        <strain evidence="2">FAR1</strain>
    </source>
</reference>
<name>A0A182PZY0_9DIPT</name>
<reference evidence="1" key="2">
    <citation type="submission" date="2020-05" db="UniProtKB">
        <authorList>
            <consortium name="EnsemblMetazoa"/>
        </authorList>
    </citation>
    <scope>IDENTIFICATION</scope>
    <source>
        <strain evidence="1">FAR1</strain>
    </source>
</reference>
<dbReference type="Proteomes" id="UP000075886">
    <property type="component" value="Unassembled WGS sequence"/>
</dbReference>
<keyword evidence="2" id="KW-1185">Reference proteome</keyword>
<organism evidence="1 2">
    <name type="scientific">Anopheles farauti</name>
    <dbReference type="NCBI Taxonomy" id="69004"/>
    <lineage>
        <taxon>Eukaryota</taxon>
        <taxon>Metazoa</taxon>
        <taxon>Ecdysozoa</taxon>
        <taxon>Arthropoda</taxon>
        <taxon>Hexapoda</taxon>
        <taxon>Insecta</taxon>
        <taxon>Pterygota</taxon>
        <taxon>Neoptera</taxon>
        <taxon>Endopterygota</taxon>
        <taxon>Diptera</taxon>
        <taxon>Nematocera</taxon>
        <taxon>Culicoidea</taxon>
        <taxon>Culicidae</taxon>
        <taxon>Anophelinae</taxon>
        <taxon>Anopheles</taxon>
    </lineage>
</organism>
<protein>
    <submittedName>
        <fullName evidence="1">Uncharacterized protein</fullName>
    </submittedName>
</protein>
<dbReference type="EMBL" id="AXCN02000838">
    <property type="status" value="NOT_ANNOTATED_CDS"/>
    <property type="molecule type" value="Genomic_DNA"/>
</dbReference>
<evidence type="ECO:0000313" key="1">
    <source>
        <dbReference type="EnsemblMetazoa" id="AFAF000316-PA"/>
    </source>
</evidence>
<dbReference type="EnsemblMetazoa" id="AFAF000316-RA">
    <property type="protein sequence ID" value="AFAF000316-PA"/>
    <property type="gene ID" value="AFAF000316"/>
</dbReference>
<dbReference type="AlphaFoldDB" id="A0A182PZY0"/>
<dbReference type="VEuPathDB" id="VectorBase:AFAF000316"/>
<accession>A0A182PZY0</accession>
<sequence>MQMNPIRLSTMQTILTMPGMVRMYSGSYHNQTQTGRSVGIGFGSFVAAEAAAVVAAAAAAKAAATVDDSLSSIWCSGTVASFGAQQTFAGVAFGSTVYIPEGPVDINSSVR</sequence>